<dbReference type="PANTHER" id="PTHR13394">
    <property type="entry name" value="ORIGIN RECOGNITION COMPLEX SUBUNIT 6"/>
    <property type="match status" value="1"/>
</dbReference>
<gene>
    <name evidence="8" type="ORF">KUTeg_019581</name>
</gene>
<evidence type="ECO:0000256" key="2">
    <source>
        <dbReference type="ARBA" id="ARBA00010840"/>
    </source>
</evidence>
<organism evidence="8 9">
    <name type="scientific">Tegillarca granosa</name>
    <name type="common">Malaysian cockle</name>
    <name type="synonym">Anadara granosa</name>
    <dbReference type="NCBI Taxonomy" id="220873"/>
    <lineage>
        <taxon>Eukaryota</taxon>
        <taxon>Metazoa</taxon>
        <taxon>Spiralia</taxon>
        <taxon>Lophotrochozoa</taxon>
        <taxon>Mollusca</taxon>
        <taxon>Bivalvia</taxon>
        <taxon>Autobranchia</taxon>
        <taxon>Pteriomorphia</taxon>
        <taxon>Arcoida</taxon>
        <taxon>Arcoidea</taxon>
        <taxon>Arcidae</taxon>
        <taxon>Tegillarca</taxon>
    </lineage>
</organism>
<feature type="domain" description="ORC6 second cyclin-like" evidence="7">
    <location>
        <begin position="47"/>
        <end position="132"/>
    </location>
</feature>
<keyword evidence="4" id="KW-0238">DNA-binding</keyword>
<dbReference type="EMBL" id="JARBDR010000917">
    <property type="protein sequence ID" value="KAJ8303185.1"/>
    <property type="molecule type" value="Genomic_DNA"/>
</dbReference>
<evidence type="ECO:0000256" key="3">
    <source>
        <dbReference type="ARBA" id="ARBA00022705"/>
    </source>
</evidence>
<evidence type="ECO:0000313" key="9">
    <source>
        <dbReference type="Proteomes" id="UP001217089"/>
    </source>
</evidence>
<dbReference type="Gene3D" id="1.10.472.10">
    <property type="entry name" value="Cyclin-like"/>
    <property type="match status" value="1"/>
</dbReference>
<keyword evidence="5" id="KW-0539">Nucleus</keyword>
<protein>
    <recommendedName>
        <fullName evidence="10">Origin recognition complex subunit 6</fullName>
    </recommendedName>
</protein>
<sequence>MCLDLAASMCGSTVNKSEAIRVAGVNKKVYTNGLKAFESMLDLQGDVSIKEMGVQFGCTGAVTLAEECLQSYIKEYNNKSCAEMDFGTSLFQAASLCAACRQLKIKVDRVKLKEVCSVKHKTFDRLVTELEKHAEKIQGAKKVVKQKRSKTLLDEIERQIEGMYIFI</sequence>
<keyword evidence="9" id="KW-1185">Reference proteome</keyword>
<dbReference type="InterPro" id="IPR054113">
    <property type="entry name" value="ORC6_cyclin-like_2nd"/>
</dbReference>
<dbReference type="CDD" id="cd11583">
    <property type="entry name" value="Orc6_mid"/>
    <property type="match status" value="1"/>
</dbReference>
<accession>A0ABQ9EDG1</accession>
<evidence type="ECO:0000259" key="6">
    <source>
        <dbReference type="Pfam" id="PF05460"/>
    </source>
</evidence>
<comment type="similarity">
    <text evidence="2">Belongs to the ORC6 family.</text>
</comment>
<keyword evidence="3" id="KW-0235">DNA replication</keyword>
<reference evidence="8 9" key="1">
    <citation type="submission" date="2022-12" db="EMBL/GenBank/DDBJ databases">
        <title>Chromosome-level genome of Tegillarca granosa.</title>
        <authorList>
            <person name="Kim J."/>
        </authorList>
    </citation>
    <scope>NUCLEOTIDE SEQUENCE [LARGE SCALE GENOMIC DNA]</scope>
    <source>
        <strain evidence="8">Teg-2019</strain>
        <tissue evidence="8">Adductor muscle</tissue>
    </source>
</reference>
<evidence type="ECO:0000259" key="7">
    <source>
        <dbReference type="Pfam" id="PF21913"/>
    </source>
</evidence>
<evidence type="ECO:0000256" key="4">
    <source>
        <dbReference type="ARBA" id="ARBA00023125"/>
    </source>
</evidence>
<dbReference type="Pfam" id="PF21913">
    <property type="entry name" value="ORC6_2nd"/>
    <property type="match status" value="1"/>
</dbReference>
<evidence type="ECO:0008006" key="10">
    <source>
        <dbReference type="Google" id="ProtNLM"/>
    </source>
</evidence>
<dbReference type="InterPro" id="IPR008721">
    <property type="entry name" value="ORC6_cyclin_first"/>
</dbReference>
<evidence type="ECO:0000313" key="8">
    <source>
        <dbReference type="EMBL" id="KAJ8303185.1"/>
    </source>
</evidence>
<evidence type="ECO:0000256" key="5">
    <source>
        <dbReference type="ARBA" id="ARBA00023242"/>
    </source>
</evidence>
<proteinExistence type="inferred from homology"/>
<evidence type="ECO:0000256" key="1">
    <source>
        <dbReference type="ARBA" id="ARBA00004123"/>
    </source>
</evidence>
<dbReference type="InterPro" id="IPR020529">
    <property type="entry name" value="ORC6_met/pln"/>
</dbReference>
<dbReference type="Pfam" id="PF05460">
    <property type="entry name" value="ORC6"/>
    <property type="match status" value="1"/>
</dbReference>
<dbReference type="PANTHER" id="PTHR13394:SF0">
    <property type="entry name" value="ORIGIN RECOGNITION COMPLEX SUBUNIT 6"/>
    <property type="match status" value="1"/>
</dbReference>
<name>A0ABQ9EDG1_TEGGR</name>
<dbReference type="Proteomes" id="UP001217089">
    <property type="component" value="Unassembled WGS sequence"/>
</dbReference>
<comment type="caution">
    <text evidence="8">The sequence shown here is derived from an EMBL/GenBank/DDBJ whole genome shotgun (WGS) entry which is preliminary data.</text>
</comment>
<feature type="domain" description="ORC6 first cyclin-like" evidence="6">
    <location>
        <begin position="1"/>
        <end position="44"/>
    </location>
</feature>
<comment type="subcellular location">
    <subcellularLocation>
        <location evidence="1">Nucleus</location>
    </subcellularLocation>
</comment>